<proteinExistence type="predicted"/>
<comment type="subcellular location">
    <subcellularLocation>
        <location evidence="1">Cell membrane</location>
        <topology evidence="1">Multi-pass membrane protein</topology>
    </subcellularLocation>
</comment>
<feature type="transmembrane region" description="Helical" evidence="10">
    <location>
        <begin position="234"/>
        <end position="253"/>
    </location>
</feature>
<sequence length="450" mass="48569">MKKKDLRNQMTPPKFLAIGFTAITLVGTILLKLPIATADGTSTRLIDALFTAVSAISVTGLTVVDTGTHWSIFGQIVMLLLVQLGGLGFMTSATWVALMFNRRISLRERMILQEAMGQYQIQGIVDLIRRVLVYTLLIEGIGALLLTLRFSADMPLPQAAYFGIFQSISVFNNAGFDLFGQINGPFSGFATYVADPMINMIVMALVFLGGIGFIVIFDLIEYPKCKKLSLHSKVVLTVTSLLIVIGAVMIFILEHSNPKTLGPLSYPVKIMASFFQSITPRSGGVSTLDIAGLEQSSQFLLILLMFIGAAPGSTGGGIKVTTFAVLIGAVITMIQGKRDVVLYRNRISQALVYRSITLTILSLLLLVGASMFLSVTESSDFLGILFEAVSAFGTTGLSMGLTTELSGVGKVTIALLMFLGRLGPLTLAYALSRKNNKELYRHPEGRITIG</sequence>
<feature type="transmembrane region" description="Helical" evidence="10">
    <location>
        <begin position="15"/>
        <end position="33"/>
    </location>
</feature>
<dbReference type="PANTHER" id="PTHR32024:SF1">
    <property type="entry name" value="KTR SYSTEM POTASSIUM UPTAKE PROTEIN B"/>
    <property type="match status" value="1"/>
</dbReference>
<keyword evidence="6" id="KW-0630">Potassium</keyword>
<dbReference type="Proteomes" id="UP000036932">
    <property type="component" value="Unassembled WGS sequence"/>
</dbReference>
<accession>A0A0M1P4N9</accession>
<feature type="transmembrane region" description="Helical" evidence="10">
    <location>
        <begin position="197"/>
        <end position="222"/>
    </location>
</feature>
<dbReference type="RefSeq" id="WP_054402027.1">
    <property type="nucleotide sequence ID" value="NZ_LIUT01000001.1"/>
</dbReference>
<evidence type="ECO:0000256" key="4">
    <source>
        <dbReference type="ARBA" id="ARBA00022538"/>
    </source>
</evidence>
<keyword evidence="2" id="KW-0813">Transport</keyword>
<evidence type="ECO:0000256" key="3">
    <source>
        <dbReference type="ARBA" id="ARBA00022475"/>
    </source>
</evidence>
<organism evidence="11 12">
    <name type="scientific">Paenibacillus solani</name>
    <dbReference type="NCBI Taxonomy" id="1705565"/>
    <lineage>
        <taxon>Bacteria</taxon>
        <taxon>Bacillati</taxon>
        <taxon>Bacillota</taxon>
        <taxon>Bacilli</taxon>
        <taxon>Bacillales</taxon>
        <taxon>Paenibacillaceae</taxon>
        <taxon>Paenibacillus</taxon>
    </lineage>
</organism>
<dbReference type="EMBL" id="LIUT01000001">
    <property type="protein sequence ID" value="KOR89009.1"/>
    <property type="molecule type" value="Genomic_DNA"/>
</dbReference>
<keyword evidence="5 10" id="KW-0812">Transmembrane</keyword>
<evidence type="ECO:0000256" key="2">
    <source>
        <dbReference type="ARBA" id="ARBA00022448"/>
    </source>
</evidence>
<keyword evidence="4" id="KW-0633">Potassium transport</keyword>
<dbReference type="PANTHER" id="PTHR32024">
    <property type="entry name" value="TRK SYSTEM POTASSIUM UPTAKE PROTEIN TRKG-RELATED"/>
    <property type="match status" value="1"/>
</dbReference>
<keyword evidence="8" id="KW-0406">Ion transport</keyword>
<gene>
    <name evidence="11" type="ORF">AM231_07390</name>
</gene>
<keyword evidence="12" id="KW-1185">Reference proteome</keyword>
<evidence type="ECO:0000256" key="5">
    <source>
        <dbReference type="ARBA" id="ARBA00022692"/>
    </source>
</evidence>
<dbReference type="InterPro" id="IPR004772">
    <property type="entry name" value="TrkH"/>
</dbReference>
<feature type="transmembrane region" description="Helical" evidence="10">
    <location>
        <begin position="76"/>
        <end position="100"/>
    </location>
</feature>
<name>A0A0M1P4N9_9BACL</name>
<protein>
    <submittedName>
        <fullName evidence="11">ATP synthase subunit J</fullName>
    </submittedName>
</protein>
<evidence type="ECO:0000256" key="10">
    <source>
        <dbReference type="SAM" id="Phobius"/>
    </source>
</evidence>
<evidence type="ECO:0000256" key="9">
    <source>
        <dbReference type="ARBA" id="ARBA00023136"/>
    </source>
</evidence>
<dbReference type="Pfam" id="PF02386">
    <property type="entry name" value="TrkH"/>
    <property type="match status" value="1"/>
</dbReference>
<evidence type="ECO:0000256" key="8">
    <source>
        <dbReference type="ARBA" id="ARBA00023065"/>
    </source>
</evidence>
<reference evidence="12" key="1">
    <citation type="submission" date="2015-08" db="EMBL/GenBank/DDBJ databases">
        <title>Genome sequencing project for genomic taxonomy and phylogenomics of Bacillus-like bacteria.</title>
        <authorList>
            <person name="Liu B."/>
            <person name="Wang J."/>
            <person name="Zhu Y."/>
            <person name="Liu G."/>
            <person name="Chen Q."/>
            <person name="Chen Z."/>
            <person name="Lan J."/>
            <person name="Che J."/>
            <person name="Ge C."/>
            <person name="Shi H."/>
            <person name="Pan Z."/>
            <person name="Liu X."/>
        </authorList>
    </citation>
    <scope>NUCLEOTIDE SEQUENCE [LARGE SCALE GENOMIC DNA]</scope>
    <source>
        <strain evidence="12">FJAT-22460</strain>
    </source>
</reference>
<dbReference type="PATRIC" id="fig|1705565.3.peg.3397"/>
<evidence type="ECO:0000313" key="11">
    <source>
        <dbReference type="EMBL" id="KOR89009.1"/>
    </source>
</evidence>
<feature type="transmembrane region" description="Helical" evidence="10">
    <location>
        <begin position="131"/>
        <end position="152"/>
    </location>
</feature>
<dbReference type="OrthoDB" id="9810952at2"/>
<evidence type="ECO:0000256" key="6">
    <source>
        <dbReference type="ARBA" id="ARBA00022958"/>
    </source>
</evidence>
<keyword evidence="3" id="KW-1003">Cell membrane</keyword>
<feature type="transmembrane region" description="Helical" evidence="10">
    <location>
        <begin position="45"/>
        <end position="64"/>
    </location>
</feature>
<evidence type="ECO:0000256" key="1">
    <source>
        <dbReference type="ARBA" id="ARBA00004651"/>
    </source>
</evidence>
<keyword evidence="9 10" id="KW-0472">Membrane</keyword>
<keyword evidence="7 10" id="KW-1133">Transmembrane helix</keyword>
<feature type="transmembrane region" description="Helical" evidence="10">
    <location>
        <begin position="299"/>
        <end position="331"/>
    </location>
</feature>
<feature type="transmembrane region" description="Helical" evidence="10">
    <location>
        <begin position="413"/>
        <end position="431"/>
    </location>
</feature>
<dbReference type="InterPro" id="IPR003445">
    <property type="entry name" value="Cat_transpt"/>
</dbReference>
<evidence type="ECO:0000256" key="7">
    <source>
        <dbReference type="ARBA" id="ARBA00022989"/>
    </source>
</evidence>
<dbReference type="GO" id="GO:0015379">
    <property type="term" value="F:potassium:chloride symporter activity"/>
    <property type="evidence" value="ECO:0007669"/>
    <property type="project" value="InterPro"/>
</dbReference>
<comment type="caution">
    <text evidence="11">The sequence shown here is derived from an EMBL/GenBank/DDBJ whole genome shotgun (WGS) entry which is preliminary data.</text>
</comment>
<feature type="transmembrane region" description="Helical" evidence="10">
    <location>
        <begin position="351"/>
        <end position="375"/>
    </location>
</feature>
<dbReference type="NCBIfam" id="TIGR00933">
    <property type="entry name" value="2a38"/>
    <property type="match status" value="1"/>
</dbReference>
<dbReference type="GO" id="GO:0005886">
    <property type="term" value="C:plasma membrane"/>
    <property type="evidence" value="ECO:0007669"/>
    <property type="project" value="UniProtKB-SubCell"/>
</dbReference>
<dbReference type="AlphaFoldDB" id="A0A0M1P4N9"/>
<evidence type="ECO:0000313" key="12">
    <source>
        <dbReference type="Proteomes" id="UP000036932"/>
    </source>
</evidence>